<comment type="caution">
    <text evidence="1">The sequence shown here is derived from an EMBL/GenBank/DDBJ whole genome shotgun (WGS) entry which is preliminary data.</text>
</comment>
<evidence type="ECO:0008006" key="3">
    <source>
        <dbReference type="Google" id="ProtNLM"/>
    </source>
</evidence>
<gene>
    <name evidence="1" type="ORF">E5342_09105</name>
</gene>
<dbReference type="Gene3D" id="3.80.10.10">
    <property type="entry name" value="Ribonuclease Inhibitor"/>
    <property type="match status" value="1"/>
</dbReference>
<dbReference type="EMBL" id="SRYM01000020">
    <property type="protein sequence ID" value="TGY58018.1"/>
    <property type="molecule type" value="Genomic_DNA"/>
</dbReference>
<reference evidence="1 2" key="1">
    <citation type="submission" date="2019-04" db="EMBL/GenBank/DDBJ databases">
        <title>Microbes associate with the intestines of laboratory mice.</title>
        <authorList>
            <person name="Navarre W."/>
            <person name="Wong E."/>
            <person name="Huang K."/>
            <person name="Tropini C."/>
            <person name="Ng K."/>
            <person name="Yu B."/>
        </authorList>
    </citation>
    <scope>NUCLEOTIDE SEQUENCE [LARGE SCALE GENOMIC DNA]</scope>
    <source>
        <strain evidence="1 2">NM39_I3</strain>
    </source>
</reference>
<dbReference type="RefSeq" id="WP_135959241.1">
    <property type="nucleotide sequence ID" value="NZ_SRYM01000020.1"/>
</dbReference>
<dbReference type="InterPro" id="IPR032675">
    <property type="entry name" value="LRR_dom_sf"/>
</dbReference>
<dbReference type="AlphaFoldDB" id="A0A4S2EP34"/>
<name>A0A4S2EP34_PARDI</name>
<proteinExistence type="predicted"/>
<dbReference type="Proteomes" id="UP000310032">
    <property type="component" value="Unassembled WGS sequence"/>
</dbReference>
<organism evidence="1 2">
    <name type="scientific">Parabacteroides distasonis</name>
    <dbReference type="NCBI Taxonomy" id="823"/>
    <lineage>
        <taxon>Bacteria</taxon>
        <taxon>Pseudomonadati</taxon>
        <taxon>Bacteroidota</taxon>
        <taxon>Bacteroidia</taxon>
        <taxon>Bacteroidales</taxon>
        <taxon>Tannerellaceae</taxon>
        <taxon>Parabacteroides</taxon>
    </lineage>
</organism>
<accession>A0A4S2EP34</accession>
<protein>
    <recommendedName>
        <fullName evidence="3">Leucine-rich repeat domain-containing protein</fullName>
    </recommendedName>
</protein>
<sequence>MKKHQLIKKINSIIILLSLGLCLLGCKDNVPLQISAIGNVSDTTSLTVNLKKAGTLKLVLKRKNIVIDTLTLKGNINYLDMFYLSELDIVLHLNLKDAFYEQYDSCHEESVNFEGLSRCSKLETILLPSNIKSVSFNAFVDCINLKEVQIVDSLKYTGQDAVELFKNEFTNQFYNEFRHINFRYKQPVNGYTIKRTLVITDYCPKLYYKEDESSVMGSVVLELSKNGEQYYITHYPFYLNSSAFYGYNEFINGSFFYLNYNHDRCSFYFEDLDFDGEEELIFSHYHEGQRFNSRLVAYSLENRNGTAKQFYQRTDSPFDQIDAFTTFNKNKEEIVLFFSGGSTNWEKRIYRKSFRNKYYIESPNKFDLMEIIELNGDTISYYTNKREFIKKERFLEE</sequence>
<evidence type="ECO:0000313" key="1">
    <source>
        <dbReference type="EMBL" id="TGY58018.1"/>
    </source>
</evidence>
<evidence type="ECO:0000313" key="2">
    <source>
        <dbReference type="Proteomes" id="UP000310032"/>
    </source>
</evidence>